<dbReference type="InterPro" id="IPR018062">
    <property type="entry name" value="HTH_AraC-typ_CS"/>
</dbReference>
<dbReference type="InterPro" id="IPR003313">
    <property type="entry name" value="AraC-bd"/>
</dbReference>
<dbReference type="RefSeq" id="WP_220161491.1">
    <property type="nucleotide sequence ID" value="NZ_CP080507.1"/>
</dbReference>
<dbReference type="SMART" id="SM00342">
    <property type="entry name" value="HTH_ARAC"/>
    <property type="match status" value="1"/>
</dbReference>
<dbReference type="Pfam" id="PF12833">
    <property type="entry name" value="HTH_18"/>
    <property type="match status" value="1"/>
</dbReference>
<protein>
    <submittedName>
        <fullName evidence="5">AraC family transcriptional regulator</fullName>
    </submittedName>
</protein>
<dbReference type="PROSITE" id="PS00041">
    <property type="entry name" value="HTH_ARAC_FAMILY_1"/>
    <property type="match status" value="1"/>
</dbReference>
<dbReference type="AlphaFoldDB" id="A0A8F9TUL9"/>
<feature type="domain" description="HTH araC/xylS-type" evidence="4">
    <location>
        <begin position="134"/>
        <end position="232"/>
    </location>
</feature>
<dbReference type="PANTHER" id="PTHR46796">
    <property type="entry name" value="HTH-TYPE TRANSCRIPTIONAL ACTIVATOR RHAS-RELATED"/>
    <property type="match status" value="1"/>
</dbReference>
<keyword evidence="3" id="KW-0804">Transcription</keyword>
<accession>A0A8F9TUL9</accession>
<dbReference type="PANTHER" id="PTHR46796:SF13">
    <property type="entry name" value="HTH-TYPE TRANSCRIPTIONAL ACTIVATOR RHAS"/>
    <property type="match status" value="1"/>
</dbReference>
<evidence type="ECO:0000256" key="1">
    <source>
        <dbReference type="ARBA" id="ARBA00023015"/>
    </source>
</evidence>
<sequence length="244" mass="27641">MLPKRGWHLPRHHHPFHELIVVLDGAMEVRTDDGVVQAEAGDVLFYRAMCPHEETADNARPVSTFFIAFQADAAAVDGFPWRLRDADARVRQMVAWLVRDHVAGVAPEEARALLRAVVRELQRLCASPPDPWLGALRDYMQHNLARPVYLADLARRAGMSKFAFVRKFKRVSGRTPMRELQLLRVNQARAMMLASALPVKAIAAAVGLNDEYQLSKLFRRHLRLSPREMRARSQAKPAAVREAE</sequence>
<name>A0A8F9TUL9_9BACT</name>
<dbReference type="EMBL" id="CP080507">
    <property type="protein sequence ID" value="QYM78387.1"/>
    <property type="molecule type" value="Genomic_DNA"/>
</dbReference>
<evidence type="ECO:0000259" key="4">
    <source>
        <dbReference type="PROSITE" id="PS01124"/>
    </source>
</evidence>
<dbReference type="InterPro" id="IPR018060">
    <property type="entry name" value="HTH_AraC"/>
</dbReference>
<dbReference type="Proteomes" id="UP000825051">
    <property type="component" value="Chromosome"/>
</dbReference>
<reference evidence="5" key="1">
    <citation type="submission" date="2021-08" db="EMBL/GenBank/DDBJ databases">
        <title>Genome of a novel bacterium of the phylum Verrucomicrobia, Oleiharenicola sp. KSB-15.</title>
        <authorList>
            <person name="Chung J.-H."/>
            <person name="Ahn J.-H."/>
            <person name="Yoon Y."/>
            <person name="Kim D.-Y."/>
            <person name="An S.-H."/>
            <person name="Park I."/>
            <person name="Yeon J."/>
        </authorList>
    </citation>
    <scope>NUCLEOTIDE SEQUENCE</scope>
    <source>
        <strain evidence="5">KSB-15</strain>
    </source>
</reference>
<dbReference type="KEGG" id="ole:K0B96_13935"/>
<dbReference type="Pfam" id="PF02311">
    <property type="entry name" value="AraC_binding"/>
    <property type="match status" value="1"/>
</dbReference>
<dbReference type="SUPFAM" id="SSF46689">
    <property type="entry name" value="Homeodomain-like"/>
    <property type="match status" value="1"/>
</dbReference>
<gene>
    <name evidence="5" type="ORF">K0B96_13935</name>
</gene>
<dbReference type="Gene3D" id="1.10.10.60">
    <property type="entry name" value="Homeodomain-like"/>
    <property type="match status" value="1"/>
</dbReference>
<dbReference type="PROSITE" id="PS01124">
    <property type="entry name" value="HTH_ARAC_FAMILY_2"/>
    <property type="match status" value="1"/>
</dbReference>
<keyword evidence="1" id="KW-0805">Transcription regulation</keyword>
<dbReference type="InterPro" id="IPR011051">
    <property type="entry name" value="RmlC_Cupin_sf"/>
</dbReference>
<keyword evidence="6" id="KW-1185">Reference proteome</keyword>
<dbReference type="GO" id="GO:0003700">
    <property type="term" value="F:DNA-binding transcription factor activity"/>
    <property type="evidence" value="ECO:0007669"/>
    <property type="project" value="InterPro"/>
</dbReference>
<proteinExistence type="predicted"/>
<evidence type="ECO:0000256" key="3">
    <source>
        <dbReference type="ARBA" id="ARBA00023163"/>
    </source>
</evidence>
<dbReference type="GO" id="GO:0043565">
    <property type="term" value="F:sequence-specific DNA binding"/>
    <property type="evidence" value="ECO:0007669"/>
    <property type="project" value="InterPro"/>
</dbReference>
<dbReference type="Gene3D" id="2.60.120.10">
    <property type="entry name" value="Jelly Rolls"/>
    <property type="match status" value="1"/>
</dbReference>
<dbReference type="InterPro" id="IPR009057">
    <property type="entry name" value="Homeodomain-like_sf"/>
</dbReference>
<evidence type="ECO:0000313" key="6">
    <source>
        <dbReference type="Proteomes" id="UP000825051"/>
    </source>
</evidence>
<dbReference type="CDD" id="cd02208">
    <property type="entry name" value="cupin_RmlC-like"/>
    <property type="match status" value="1"/>
</dbReference>
<dbReference type="SUPFAM" id="SSF51182">
    <property type="entry name" value="RmlC-like cupins"/>
    <property type="match status" value="1"/>
</dbReference>
<keyword evidence="2" id="KW-0238">DNA-binding</keyword>
<dbReference type="InterPro" id="IPR014710">
    <property type="entry name" value="RmlC-like_jellyroll"/>
</dbReference>
<dbReference type="InterPro" id="IPR050204">
    <property type="entry name" value="AraC_XylS_family_regulators"/>
</dbReference>
<evidence type="ECO:0000256" key="2">
    <source>
        <dbReference type="ARBA" id="ARBA00023125"/>
    </source>
</evidence>
<organism evidence="5 6">
    <name type="scientific">Horticoccus luteus</name>
    <dbReference type="NCBI Taxonomy" id="2862869"/>
    <lineage>
        <taxon>Bacteria</taxon>
        <taxon>Pseudomonadati</taxon>
        <taxon>Verrucomicrobiota</taxon>
        <taxon>Opitutia</taxon>
        <taxon>Opitutales</taxon>
        <taxon>Opitutaceae</taxon>
        <taxon>Horticoccus</taxon>
    </lineage>
</organism>
<evidence type="ECO:0000313" key="5">
    <source>
        <dbReference type="EMBL" id="QYM78387.1"/>
    </source>
</evidence>